<dbReference type="SUPFAM" id="SSF48452">
    <property type="entry name" value="TPR-like"/>
    <property type="match status" value="1"/>
</dbReference>
<dbReference type="SMART" id="SM00028">
    <property type="entry name" value="TPR"/>
    <property type="match status" value="3"/>
</dbReference>
<dbReference type="EMBL" id="UOGF01000089">
    <property type="protein sequence ID" value="VAX32450.1"/>
    <property type="molecule type" value="Genomic_DNA"/>
</dbReference>
<evidence type="ECO:0000256" key="4">
    <source>
        <dbReference type="SAM" id="MobiDB-lite"/>
    </source>
</evidence>
<evidence type="ECO:0000256" key="3">
    <source>
        <dbReference type="ARBA" id="ARBA00023078"/>
    </source>
</evidence>
<keyword evidence="3" id="KW-0793">Thylakoid</keyword>
<organism evidence="5">
    <name type="scientific">hydrothermal vent metagenome</name>
    <dbReference type="NCBI Taxonomy" id="652676"/>
    <lineage>
        <taxon>unclassified sequences</taxon>
        <taxon>metagenomes</taxon>
        <taxon>ecological metagenomes</taxon>
    </lineage>
</organism>
<name>A0A3B1DC47_9ZZZZ</name>
<reference evidence="5" key="1">
    <citation type="submission" date="2018-06" db="EMBL/GenBank/DDBJ databases">
        <authorList>
            <person name="Zhirakovskaya E."/>
        </authorList>
    </citation>
    <scope>NUCLEOTIDE SEQUENCE</scope>
</reference>
<proteinExistence type="predicted"/>
<dbReference type="PROSITE" id="PS50005">
    <property type="entry name" value="TPR"/>
    <property type="match status" value="2"/>
</dbReference>
<feature type="region of interest" description="Disordered" evidence="4">
    <location>
        <begin position="33"/>
        <end position="73"/>
    </location>
</feature>
<dbReference type="Pfam" id="PF13174">
    <property type="entry name" value="TPR_6"/>
    <property type="match status" value="1"/>
</dbReference>
<keyword evidence="2" id="KW-0802">TPR repeat</keyword>
<dbReference type="InterPro" id="IPR011990">
    <property type="entry name" value="TPR-like_helical_dom_sf"/>
</dbReference>
<accession>A0A3B1DC47</accession>
<dbReference type="AlphaFoldDB" id="A0A3B1DC47"/>
<evidence type="ECO:0000256" key="2">
    <source>
        <dbReference type="ARBA" id="ARBA00022803"/>
    </source>
</evidence>
<dbReference type="PANTHER" id="PTHR44943">
    <property type="entry name" value="CELLULOSE SYNTHASE OPERON PROTEIN C"/>
    <property type="match status" value="1"/>
</dbReference>
<dbReference type="InterPro" id="IPR051685">
    <property type="entry name" value="Ycf3/AcsC/BcsC/TPR_MFPF"/>
</dbReference>
<dbReference type="Pfam" id="PF14559">
    <property type="entry name" value="TPR_19"/>
    <property type="match status" value="1"/>
</dbReference>
<keyword evidence="1" id="KW-0677">Repeat</keyword>
<feature type="compositionally biased region" description="Pro residues" evidence="4">
    <location>
        <begin position="42"/>
        <end position="58"/>
    </location>
</feature>
<evidence type="ECO:0000256" key="1">
    <source>
        <dbReference type="ARBA" id="ARBA00022737"/>
    </source>
</evidence>
<dbReference type="PANTHER" id="PTHR44943:SF9">
    <property type="entry name" value="TPR-REPEAT-CONTAINING PROTEIN"/>
    <property type="match status" value="1"/>
</dbReference>
<evidence type="ECO:0000313" key="5">
    <source>
        <dbReference type="EMBL" id="VAX32450.1"/>
    </source>
</evidence>
<dbReference type="InterPro" id="IPR019734">
    <property type="entry name" value="TPR_rpt"/>
</dbReference>
<dbReference type="Gene3D" id="1.25.40.10">
    <property type="entry name" value="Tetratricopeptide repeat domain"/>
    <property type="match status" value="1"/>
</dbReference>
<gene>
    <name evidence="5" type="ORF">MNBD_NITROSPIRAE01-2157</name>
</gene>
<protein>
    <submittedName>
        <fullName evidence="5">Uncharacterized protein</fullName>
    </submittedName>
</protein>
<sequence length="224" mass="25331">MKSMNRLKFLSCLFFGVFLWVGFIGFDSSAHAEDAPENTTAHPPPRTAIPHASPPQNPVRPNSPHGPSKGAQPFMKKLESYNKRLQENPEDMEALVFLANANFDIQRFENAEALYLRVLKIDPNNLHIRTDLASVYRNLEDPGKAVETLRVVLSLNPNHEVALYNIGIILLNDKEDLDGAAEAWERLVKINPNDPLADALKEQVRRIRNGELKREKDKEIPPTH</sequence>